<dbReference type="InterPro" id="IPR042089">
    <property type="entry name" value="Peptidase_M13_dom_2"/>
</dbReference>
<keyword evidence="6" id="KW-0862">Zinc</keyword>
<feature type="domain" description="Peptidase M13 N-terminal" evidence="10">
    <location>
        <begin position="76"/>
        <end position="352"/>
    </location>
</feature>
<keyword evidence="7" id="KW-0482">Metalloprotease</keyword>
<evidence type="ECO:0000256" key="4">
    <source>
        <dbReference type="ARBA" id="ARBA00022723"/>
    </source>
</evidence>
<evidence type="ECO:0000259" key="10">
    <source>
        <dbReference type="Pfam" id="PF05649"/>
    </source>
</evidence>
<dbReference type="Proteomes" id="UP001321473">
    <property type="component" value="Unassembled WGS sequence"/>
</dbReference>
<keyword evidence="12" id="KW-1185">Reference proteome</keyword>
<dbReference type="EMBL" id="JARKHS020028589">
    <property type="protein sequence ID" value="KAK8764180.1"/>
    <property type="molecule type" value="Genomic_DNA"/>
</dbReference>
<feature type="transmembrane region" description="Helical" evidence="8">
    <location>
        <begin position="23"/>
        <end position="43"/>
    </location>
</feature>
<dbReference type="InterPro" id="IPR024079">
    <property type="entry name" value="MetalloPept_cat_dom_sf"/>
</dbReference>
<dbReference type="Gene3D" id="3.40.390.10">
    <property type="entry name" value="Collagenase (Catalytic Domain)"/>
    <property type="match status" value="2"/>
</dbReference>
<evidence type="ECO:0000313" key="11">
    <source>
        <dbReference type="EMBL" id="KAK8764180.1"/>
    </source>
</evidence>
<evidence type="ECO:0000256" key="8">
    <source>
        <dbReference type="SAM" id="Phobius"/>
    </source>
</evidence>
<comment type="caution">
    <text evidence="11">The sequence shown here is derived from an EMBL/GenBank/DDBJ whole genome shotgun (WGS) entry which is preliminary data.</text>
</comment>
<keyword evidence="8" id="KW-0812">Transmembrane</keyword>
<evidence type="ECO:0000256" key="1">
    <source>
        <dbReference type="ARBA" id="ARBA00001947"/>
    </source>
</evidence>
<feature type="domain" description="Peptidase M13 C-terminal" evidence="9">
    <location>
        <begin position="576"/>
        <end position="657"/>
    </location>
</feature>
<keyword evidence="5" id="KW-0378">Hydrolase</keyword>
<dbReference type="GO" id="GO:0004222">
    <property type="term" value="F:metalloendopeptidase activity"/>
    <property type="evidence" value="ECO:0007669"/>
    <property type="project" value="InterPro"/>
</dbReference>
<evidence type="ECO:0000256" key="7">
    <source>
        <dbReference type="ARBA" id="ARBA00023049"/>
    </source>
</evidence>
<dbReference type="PANTHER" id="PTHR11733">
    <property type="entry name" value="ZINC METALLOPROTEASE FAMILY M13 NEPRILYSIN-RELATED"/>
    <property type="match status" value="1"/>
</dbReference>
<accession>A0AAQ4DNZ0</accession>
<dbReference type="GO" id="GO:0016485">
    <property type="term" value="P:protein processing"/>
    <property type="evidence" value="ECO:0007669"/>
    <property type="project" value="TreeGrafter"/>
</dbReference>
<reference evidence="11 12" key="1">
    <citation type="journal article" date="2023" name="Arcadia Sci">
        <title>De novo assembly of a long-read Amblyomma americanum tick genome.</title>
        <authorList>
            <person name="Chou S."/>
            <person name="Poskanzer K.E."/>
            <person name="Rollins M."/>
            <person name="Thuy-Boun P.S."/>
        </authorList>
    </citation>
    <scope>NUCLEOTIDE SEQUENCE [LARGE SCALE GENOMIC DNA]</scope>
    <source>
        <strain evidence="11">F_SG_1</strain>
        <tissue evidence="11">Salivary glands</tissue>
    </source>
</reference>
<keyword evidence="8" id="KW-1133">Transmembrane helix</keyword>
<gene>
    <name evidence="11" type="ORF">V5799_033211</name>
</gene>
<evidence type="ECO:0000256" key="2">
    <source>
        <dbReference type="ARBA" id="ARBA00007357"/>
    </source>
</evidence>
<proteinExistence type="inferred from homology"/>
<keyword evidence="4" id="KW-0479">Metal-binding</keyword>
<dbReference type="PROSITE" id="PS51885">
    <property type="entry name" value="NEPRILYSIN"/>
    <property type="match status" value="1"/>
</dbReference>
<dbReference type="PANTHER" id="PTHR11733:SF241">
    <property type="entry name" value="GH26575P-RELATED"/>
    <property type="match status" value="1"/>
</dbReference>
<comment type="similarity">
    <text evidence="2">Belongs to the peptidase M13 family.</text>
</comment>
<dbReference type="InterPro" id="IPR008753">
    <property type="entry name" value="Peptidase_M13_N"/>
</dbReference>
<comment type="cofactor">
    <cofactor evidence="1">
        <name>Zn(2+)</name>
        <dbReference type="ChEBI" id="CHEBI:29105"/>
    </cofactor>
</comment>
<dbReference type="Pfam" id="PF01431">
    <property type="entry name" value="Peptidase_M13"/>
    <property type="match status" value="1"/>
</dbReference>
<evidence type="ECO:0000256" key="3">
    <source>
        <dbReference type="ARBA" id="ARBA00022670"/>
    </source>
</evidence>
<keyword evidence="3" id="KW-0645">Protease</keyword>
<dbReference type="SUPFAM" id="SSF55486">
    <property type="entry name" value="Metalloproteases ('zincins'), catalytic domain"/>
    <property type="match status" value="2"/>
</dbReference>
<evidence type="ECO:0000313" key="12">
    <source>
        <dbReference type="Proteomes" id="UP001321473"/>
    </source>
</evidence>
<sequence>MGKDSTVKTPLSLQKSEVPNKTCVLVCVVAFVSGTLLLVLALYKVPEILKNSACETPACVEISIRIRESLNASVEPCQDFAQFVCGGWGKTHNLSVAEEALVAALHSMGNRLGNIKVLAAGKQDMKLKAHLLYRSCHSVLKGERDELDNVRKALLEVGVVWPHTSPEPNVLSTLLRSSLALHWGAPFDVTLQQGSTGELVVELEPFRMFDRIRDKFRTVSGDGKEREAYFETLKSSFKQSDTNIVDFKTMNSLDKDAFSSFPPQVDSFPDPVTLDSKLAFEGIEYVTPALWREALSPYTPMRSPSNIFVMTHSEAFLRKFRELWRKNGRQKTHIFVSWLIVQIAALYANQKLLLNFYQSENRAVLVQGSSCLARAFLIARSEVFAGYGDELLASKSRFLAYRLMLAVRQAFERSLRGWKGFDANVTIFRKHSGAEGVLHVLHAGFVPARNDTAADMQDSLVLNWRNAPVPAMEPEPVRDMHSSIEAGKLLLLQEDDFALMPYAFAMPYFDEGFTAALNYAGVGGIASFAIAKLFFNAYSEPSGVNSSLQDALDCMSNFSADAQDESVAKQLTLRVLAAQTSFSAYQRHISSQDIPITGLESFSPQQLFFIASCYRLCAGGVQSAARAQCNEYLQHVDKFSRAFSCAESSPMNPPIKCGLL</sequence>
<evidence type="ECO:0000256" key="6">
    <source>
        <dbReference type="ARBA" id="ARBA00022833"/>
    </source>
</evidence>
<dbReference type="InterPro" id="IPR018497">
    <property type="entry name" value="Peptidase_M13_C"/>
</dbReference>
<dbReference type="GO" id="GO:0046872">
    <property type="term" value="F:metal ion binding"/>
    <property type="evidence" value="ECO:0007669"/>
    <property type="project" value="UniProtKB-KW"/>
</dbReference>
<evidence type="ECO:0000256" key="5">
    <source>
        <dbReference type="ARBA" id="ARBA00022801"/>
    </source>
</evidence>
<protein>
    <recommendedName>
        <fullName evidence="13">M13 family peptidase</fullName>
    </recommendedName>
</protein>
<name>A0AAQ4DNZ0_AMBAM</name>
<organism evidence="11 12">
    <name type="scientific">Amblyomma americanum</name>
    <name type="common">Lone star tick</name>
    <dbReference type="NCBI Taxonomy" id="6943"/>
    <lineage>
        <taxon>Eukaryota</taxon>
        <taxon>Metazoa</taxon>
        <taxon>Ecdysozoa</taxon>
        <taxon>Arthropoda</taxon>
        <taxon>Chelicerata</taxon>
        <taxon>Arachnida</taxon>
        <taxon>Acari</taxon>
        <taxon>Parasitiformes</taxon>
        <taxon>Ixodida</taxon>
        <taxon>Ixodoidea</taxon>
        <taxon>Ixodidae</taxon>
        <taxon>Amblyomminae</taxon>
        <taxon>Amblyomma</taxon>
    </lineage>
</organism>
<evidence type="ECO:0008006" key="13">
    <source>
        <dbReference type="Google" id="ProtNLM"/>
    </source>
</evidence>
<dbReference type="AlphaFoldDB" id="A0AAQ4DNZ0"/>
<evidence type="ECO:0000259" key="9">
    <source>
        <dbReference type="Pfam" id="PF01431"/>
    </source>
</evidence>
<dbReference type="InterPro" id="IPR000718">
    <property type="entry name" value="Peptidase_M13"/>
</dbReference>
<dbReference type="GO" id="GO:0005886">
    <property type="term" value="C:plasma membrane"/>
    <property type="evidence" value="ECO:0007669"/>
    <property type="project" value="TreeGrafter"/>
</dbReference>
<keyword evidence="8" id="KW-0472">Membrane</keyword>
<dbReference type="Pfam" id="PF05649">
    <property type="entry name" value="Peptidase_M13_N"/>
    <property type="match status" value="1"/>
</dbReference>
<dbReference type="Gene3D" id="1.10.1380.10">
    <property type="entry name" value="Neutral endopeptidase , domain2"/>
    <property type="match status" value="1"/>
</dbReference>